<dbReference type="RefSeq" id="WP_310537769.1">
    <property type="nucleotide sequence ID" value="NZ_BAAAOC010000019.1"/>
</dbReference>
<dbReference type="PANTHER" id="PTHR43597">
    <property type="entry name" value="SULFUR ACCEPTOR PROTEIN CSDE"/>
    <property type="match status" value="1"/>
</dbReference>
<keyword evidence="4" id="KW-1185">Reference proteome</keyword>
<dbReference type="InterPro" id="IPR003808">
    <property type="entry name" value="Fe-S_metab-assoc_dom"/>
</dbReference>
<reference evidence="4" key="1">
    <citation type="submission" date="2023-07" db="EMBL/GenBank/DDBJ databases">
        <title>Description of three actinobacteria isolated from air of manufacturing shop in a pharmaceutical factory.</title>
        <authorList>
            <person name="Zhang D.-F."/>
        </authorList>
    </citation>
    <scope>NUCLEOTIDE SEQUENCE [LARGE SCALE GENOMIC DNA]</scope>
    <source>
        <strain evidence="4">CCTCC AB 207010</strain>
    </source>
</reference>
<accession>A0ABU1FUP5</accession>
<dbReference type="PANTHER" id="PTHR43597:SF5">
    <property type="entry name" value="SUFE-LIKE PROTEIN 2, CHLOROPLASTIC"/>
    <property type="match status" value="1"/>
</dbReference>
<comment type="similarity">
    <text evidence="1">Belongs to the SufE family.</text>
</comment>
<comment type="caution">
    <text evidence="3">The sequence shown here is derived from an EMBL/GenBank/DDBJ whole genome shotgun (WGS) entry which is preliminary data.</text>
</comment>
<name>A0ABU1FUP5_9MICC</name>
<gene>
    <name evidence="3" type="ORF">RH857_09665</name>
</gene>
<evidence type="ECO:0000313" key="4">
    <source>
        <dbReference type="Proteomes" id="UP001260872"/>
    </source>
</evidence>
<dbReference type="EMBL" id="JAVKGT010000024">
    <property type="protein sequence ID" value="MDR5712392.1"/>
    <property type="molecule type" value="Genomic_DNA"/>
</dbReference>
<evidence type="ECO:0000313" key="3">
    <source>
        <dbReference type="EMBL" id="MDR5712392.1"/>
    </source>
</evidence>
<evidence type="ECO:0000259" key="2">
    <source>
        <dbReference type="Pfam" id="PF02657"/>
    </source>
</evidence>
<protein>
    <submittedName>
        <fullName evidence="3">SufE family protein</fullName>
    </submittedName>
</protein>
<dbReference type="Gene3D" id="3.90.1010.10">
    <property type="match status" value="1"/>
</dbReference>
<organism evidence="3 4">
    <name type="scientific">Nesterenkonia flava</name>
    <dbReference type="NCBI Taxonomy" id="469799"/>
    <lineage>
        <taxon>Bacteria</taxon>
        <taxon>Bacillati</taxon>
        <taxon>Actinomycetota</taxon>
        <taxon>Actinomycetes</taxon>
        <taxon>Micrococcales</taxon>
        <taxon>Micrococcaceae</taxon>
        <taxon>Nesterenkonia</taxon>
    </lineage>
</organism>
<sequence>MSETDGLPQPLAEIVEDFHAVGDQEKLELLLELSRELPELPEHLRENYADSMEQVVECQSPLFLTIEFHDDDVPGEGTAELIFSAPAEAPTTRGFASILQQGLSGLRYQEILAVPDDVHQRLGLGKAITPLRLRGMSAMLARVKRNVRDHVESSS</sequence>
<proteinExistence type="inferred from homology"/>
<feature type="domain" description="Fe-S metabolism associated" evidence="2">
    <location>
        <begin position="16"/>
        <end position="145"/>
    </location>
</feature>
<evidence type="ECO:0000256" key="1">
    <source>
        <dbReference type="ARBA" id="ARBA00010282"/>
    </source>
</evidence>
<dbReference type="SUPFAM" id="SSF82649">
    <property type="entry name" value="SufE/NifU"/>
    <property type="match status" value="1"/>
</dbReference>
<dbReference type="Pfam" id="PF02657">
    <property type="entry name" value="SufE"/>
    <property type="match status" value="1"/>
</dbReference>
<dbReference type="Proteomes" id="UP001260872">
    <property type="component" value="Unassembled WGS sequence"/>
</dbReference>